<keyword evidence="1" id="KW-0472">Membrane</keyword>
<sequence length="480" mass="53941">MISFSAAIFFDAFLHLGIYILAGLVLYYVLCKQADELFEIKHKKTVYVMSMVFVAHTSLVHFPWSPWPLTMLLLLALSIALVIAFFEVPLREAAVSAGILVIICMVGGASVSTIYSLIFPDSPTFSQYIGMDALFQEIKTEKRSIVEVEPGVEKVVSDTSLIQHNVFELFEGRIENLNAMLQSRKEKRATGQILKERMAVAMVRSGFAVRRDLLKAIQSADPQKTILLASFFAGAQSDKAAHKLVQKARQFLQKRTEYVDGFSLTEDQQVRLLCYIEYICSDGISSAIEEVRTDTIWRSEETAFYGSVLAGLIQAEYDIPMDRLVADPLTRAMMNPSSLKGMASSHWKRLGKNPQLEWEQALLESKPEIIVKADTPPKEEEVVNPYIRVTTSMGVVLVPDDAEATDAWIAAANRLAIRGFVSLDDEVVILSTTGDIVRKGQQWYIELQDFTYTFDITRIDRNRVYMKAGERIDNSVAVFN</sequence>
<keyword evidence="3" id="KW-1185">Reference proteome</keyword>
<keyword evidence="1" id="KW-1133">Transmembrane helix</keyword>
<dbReference type="EMBL" id="JARVCO010000012">
    <property type="protein sequence ID" value="MDZ8119973.1"/>
    <property type="molecule type" value="Genomic_DNA"/>
</dbReference>
<feature type="transmembrane region" description="Helical" evidence="1">
    <location>
        <begin position="70"/>
        <end position="90"/>
    </location>
</feature>
<dbReference type="RefSeq" id="WP_322609753.1">
    <property type="nucleotide sequence ID" value="NZ_JARVCO010000012.1"/>
</dbReference>
<protein>
    <submittedName>
        <fullName evidence="2">Uncharacterized protein</fullName>
    </submittedName>
</protein>
<organism evidence="2 3">
    <name type="scientific">Pontiella agarivorans</name>
    <dbReference type="NCBI Taxonomy" id="3038953"/>
    <lineage>
        <taxon>Bacteria</taxon>
        <taxon>Pseudomonadati</taxon>
        <taxon>Kiritimatiellota</taxon>
        <taxon>Kiritimatiellia</taxon>
        <taxon>Kiritimatiellales</taxon>
        <taxon>Pontiellaceae</taxon>
        <taxon>Pontiella</taxon>
    </lineage>
</organism>
<reference evidence="2 3" key="1">
    <citation type="journal article" date="2024" name="Appl. Environ. Microbiol.">
        <title>Pontiella agarivorans sp. nov., a novel marine anaerobic bacterium capable of degrading macroalgal polysaccharides and fixing nitrogen.</title>
        <authorList>
            <person name="Liu N."/>
            <person name="Kivenson V."/>
            <person name="Peng X."/>
            <person name="Cui Z."/>
            <person name="Lankiewicz T.S."/>
            <person name="Gosselin K.M."/>
            <person name="English C.J."/>
            <person name="Blair E.M."/>
            <person name="O'Malley M.A."/>
            <person name="Valentine D.L."/>
        </authorList>
    </citation>
    <scope>NUCLEOTIDE SEQUENCE [LARGE SCALE GENOMIC DNA]</scope>
    <source>
        <strain evidence="2 3">NLcol2</strain>
    </source>
</reference>
<evidence type="ECO:0000256" key="1">
    <source>
        <dbReference type="SAM" id="Phobius"/>
    </source>
</evidence>
<keyword evidence="1" id="KW-0812">Transmembrane</keyword>
<name>A0ABU5N0M7_9BACT</name>
<feature type="transmembrane region" description="Helical" evidence="1">
    <location>
        <begin position="6"/>
        <end position="30"/>
    </location>
</feature>
<comment type="caution">
    <text evidence="2">The sequence shown here is derived from an EMBL/GenBank/DDBJ whole genome shotgun (WGS) entry which is preliminary data.</text>
</comment>
<evidence type="ECO:0000313" key="3">
    <source>
        <dbReference type="Proteomes" id="UP001290861"/>
    </source>
</evidence>
<dbReference type="Proteomes" id="UP001290861">
    <property type="component" value="Unassembled WGS sequence"/>
</dbReference>
<proteinExistence type="predicted"/>
<gene>
    <name evidence="2" type="ORF">P9H32_15185</name>
</gene>
<evidence type="ECO:0000313" key="2">
    <source>
        <dbReference type="EMBL" id="MDZ8119973.1"/>
    </source>
</evidence>
<accession>A0ABU5N0M7</accession>
<feature type="transmembrane region" description="Helical" evidence="1">
    <location>
        <begin position="97"/>
        <end position="118"/>
    </location>
</feature>